<dbReference type="InterPro" id="IPR029044">
    <property type="entry name" value="Nucleotide-diphossugar_trans"/>
</dbReference>
<organism evidence="2 3">
    <name type="scientific">Coprinopsis cinerea (strain Okayama-7 / 130 / ATCC MYA-4618 / FGSC 9003)</name>
    <name type="common">Inky cap fungus</name>
    <name type="synonym">Hormographiella aspergillata</name>
    <dbReference type="NCBI Taxonomy" id="240176"/>
    <lineage>
        <taxon>Eukaryota</taxon>
        <taxon>Fungi</taxon>
        <taxon>Dikarya</taxon>
        <taxon>Basidiomycota</taxon>
        <taxon>Agaricomycotina</taxon>
        <taxon>Agaricomycetes</taxon>
        <taxon>Agaricomycetidae</taxon>
        <taxon>Agaricales</taxon>
        <taxon>Agaricineae</taxon>
        <taxon>Psathyrellaceae</taxon>
        <taxon>Coprinopsis</taxon>
    </lineage>
</organism>
<evidence type="ECO:0000256" key="1">
    <source>
        <dbReference type="SAM" id="SignalP"/>
    </source>
</evidence>
<name>D6RNW3_COPC7</name>
<dbReference type="AlphaFoldDB" id="D6RNW3"/>
<dbReference type="OrthoDB" id="2020070at2759"/>
<dbReference type="Gene3D" id="3.90.550.10">
    <property type="entry name" value="Spore Coat Polysaccharide Biosynthesis Protein SpsA, Chain A"/>
    <property type="match status" value="1"/>
</dbReference>
<dbReference type="KEGG" id="cci:CC1G_14858"/>
<dbReference type="eggNOG" id="ENOG502QPYF">
    <property type="taxonomic scope" value="Eukaryota"/>
</dbReference>
<feature type="signal peptide" evidence="1">
    <location>
        <begin position="1"/>
        <end position="21"/>
    </location>
</feature>
<keyword evidence="3" id="KW-1185">Reference proteome</keyword>
<dbReference type="HOGENOM" id="CLU_004238_1_0_1"/>
<evidence type="ECO:0000313" key="3">
    <source>
        <dbReference type="Proteomes" id="UP000001861"/>
    </source>
</evidence>
<dbReference type="PANTHER" id="PTHR33604">
    <property type="entry name" value="OSJNBA0004B13.7 PROTEIN"/>
    <property type="match status" value="1"/>
</dbReference>
<gene>
    <name evidence="2" type="ORF">CC1G_14858</name>
</gene>
<dbReference type="Proteomes" id="UP000001861">
    <property type="component" value="Unassembled WGS sequence"/>
</dbReference>
<proteinExistence type="predicted"/>
<comment type="caution">
    <text evidence="2">The sequence shown here is derived from an EMBL/GenBank/DDBJ whole genome shotgun (WGS) entry which is preliminary data.</text>
</comment>
<keyword evidence="1" id="KW-0732">Signal</keyword>
<feature type="chain" id="PRO_5003087532" evidence="1">
    <location>
        <begin position="22"/>
        <end position="815"/>
    </location>
</feature>
<dbReference type="PANTHER" id="PTHR33604:SF3">
    <property type="entry name" value="OSJNBA0004B13.7 PROTEIN"/>
    <property type="match status" value="1"/>
</dbReference>
<accession>D6RNW3</accession>
<protein>
    <submittedName>
        <fullName evidence="2">Glycosyltransferase 2</fullName>
    </submittedName>
</protein>
<dbReference type="VEuPathDB" id="FungiDB:CC1G_14858"/>
<sequence length="815" mass="92197">MLGISLWTWLARVNIPLTTLAGSGLFQETGQGPQEVHRVVDTQIAFTLNTSAHDNSPLQAETPPPHPFKSDNRNQIVAATVDIPDYSITGILPITPASIDHLQEILEPFLRTSLGHAFQEITLVTPGHLAPSVSATLQAISPSNAPLTFSVREKDCDMRDESAYIYPKRVIYSPWVLVMGWDGLRSLESQSQRRLLTLGHHLLPIGPRGRALNTTTETAASSLPSATSGLHLALYLRPPFVVASSLLPEEEGHFRTWELLGAYFARCNSFGAGGILHSNTKTVDQGLDSSSKDGLPLAPYRDHGPPIRFTFFLSNTLNVQQLSPLLCQLIFRRHHLHILVVETNMKYSFTSVRRKARFRLDTCRIDFFIVNQFMNRRDLSAHLGDLETDAVVMLEGLELNNHFRSHFIRKGRTVIRLPVEDLMYSDWMSSLSLEEWRNWHRPKIEISVITRDRPQSLARLLKSLTEARYFGDQVALRLNLEQDCDSKTVELAHSFHRNWTQGPLFVHRRTIHAGLLPAVVESWYPSSLDNYGLLLEDDVEVSPLFYAWAKQVILKYRLATFPSFHPPLTSSSFRYGEEADRSPSLFGVSLYQQKHIELRKGGRVPFNARSLFSSPELKQHVQDPTTPYLSQVPCSWGAIYFPDHWSEFHSYLALRFSETWIPIDSTTTVVPNVRSNHWSKSWKKFFIEMTYLKGYVMLYPNFEEFESLSTNHLELGSHVKVRSREKKELFELPLMPLPSEAGELTGLSRLPGGRLPSFRDLPVLNLTGAATTLEDIVEIGLARRKKLCFSSSSKEGLGSNDGVRNHGSIHNFICA</sequence>
<dbReference type="EMBL" id="AACS02000007">
    <property type="protein sequence ID" value="EFI27387.1"/>
    <property type="molecule type" value="Genomic_DNA"/>
</dbReference>
<dbReference type="STRING" id="240176.D6RNW3"/>
<evidence type="ECO:0000313" key="2">
    <source>
        <dbReference type="EMBL" id="EFI27387.1"/>
    </source>
</evidence>
<reference evidence="2 3" key="1">
    <citation type="journal article" date="2010" name="Proc. Natl. Acad. Sci. U.S.A.">
        <title>Insights into evolution of multicellular fungi from the assembled chromosomes of the mushroom Coprinopsis cinerea (Coprinus cinereus).</title>
        <authorList>
            <person name="Stajich J.E."/>
            <person name="Wilke S.K."/>
            <person name="Ahren D."/>
            <person name="Au C.H."/>
            <person name="Birren B.W."/>
            <person name="Borodovsky M."/>
            <person name="Burns C."/>
            <person name="Canback B."/>
            <person name="Casselton L.A."/>
            <person name="Cheng C.K."/>
            <person name="Deng J."/>
            <person name="Dietrich F.S."/>
            <person name="Fargo D.C."/>
            <person name="Farman M.L."/>
            <person name="Gathman A.C."/>
            <person name="Goldberg J."/>
            <person name="Guigo R."/>
            <person name="Hoegger P.J."/>
            <person name="Hooker J.B."/>
            <person name="Huggins A."/>
            <person name="James T.Y."/>
            <person name="Kamada T."/>
            <person name="Kilaru S."/>
            <person name="Kodira C."/>
            <person name="Kues U."/>
            <person name="Kupfer D."/>
            <person name="Kwan H.S."/>
            <person name="Lomsadze A."/>
            <person name="Li W."/>
            <person name="Lilly W.W."/>
            <person name="Ma L.J."/>
            <person name="Mackey A.J."/>
            <person name="Manning G."/>
            <person name="Martin F."/>
            <person name="Muraguchi H."/>
            <person name="Natvig D.O."/>
            <person name="Palmerini H."/>
            <person name="Ramesh M.A."/>
            <person name="Rehmeyer C.J."/>
            <person name="Roe B.A."/>
            <person name="Shenoy N."/>
            <person name="Stanke M."/>
            <person name="Ter-Hovhannisyan V."/>
            <person name="Tunlid A."/>
            <person name="Velagapudi R."/>
            <person name="Vision T.J."/>
            <person name="Zeng Q."/>
            <person name="Zolan M.E."/>
            <person name="Pukkila P.J."/>
        </authorList>
    </citation>
    <scope>NUCLEOTIDE SEQUENCE [LARGE SCALE GENOMIC DNA]</scope>
    <source>
        <strain evidence="3">Okayama-7 / 130 / ATCC MYA-4618 / FGSC 9003</strain>
    </source>
</reference>
<dbReference type="GeneID" id="9378799"/>
<dbReference type="InParanoid" id="D6RNW3"/>
<dbReference type="RefSeq" id="XP_002910881.1">
    <property type="nucleotide sequence ID" value="XM_002910835.1"/>
</dbReference>